<dbReference type="RefSeq" id="XP_031333576.1">
    <property type="nucleotide sequence ID" value="XM_031477716.1"/>
</dbReference>
<dbReference type="InterPro" id="IPR049012">
    <property type="entry name" value="Mutator_transp_dom"/>
</dbReference>
<accession>A0A1Y1LRA4</accession>
<dbReference type="GeneID" id="116176818"/>
<dbReference type="InterPro" id="IPR011604">
    <property type="entry name" value="PDDEXK-like_dom_sf"/>
</dbReference>
<dbReference type="GeneID" id="116171438"/>
<dbReference type="GeneID" id="116163663"/>
<dbReference type="GeneID" id="116166014"/>
<evidence type="ECO:0000259" key="2">
    <source>
        <dbReference type="Pfam" id="PF20700"/>
    </source>
</evidence>
<dbReference type="PANTHER" id="PTHR46609:SF8">
    <property type="entry name" value="YQAJ VIRAL RECOMBINASE DOMAIN-CONTAINING PROTEIN"/>
    <property type="match status" value="1"/>
</dbReference>
<dbReference type="GeneID" id="116165983"/>
<dbReference type="CDD" id="cd22343">
    <property type="entry name" value="PDDEXK_lambda_exonuclease-like"/>
    <property type="match status" value="1"/>
</dbReference>
<dbReference type="RefSeq" id="XP_031344151.1">
    <property type="nucleotide sequence ID" value="XM_031488291.1"/>
</dbReference>
<dbReference type="RefSeq" id="XP_031336639.1">
    <property type="nucleotide sequence ID" value="XM_031480779.1"/>
</dbReference>
<sequence>MPKARKSFTTKKRSRKVILQKAREAKLTKMAMNVVSSIEEDDKPNCMVQCEEHLSDVNHEAGSGTNDEDEHGSEMSFYESDLETEPHCEQKDTLFLSGRRIVEIGHFLASLRALRHDGFGCSFFDMDIQSEKIEGLESIFTFKCKVCGKIDSVRSCGGSATFHSTNQAGIIGSLSIGIGYSQLAELLAAMDIPQMSNVTYLKNHNAIYPSVHALNQQLMTVAAKEEAELADEMKDGIPVIGVIADGAWAKRSYRKNYSALSGVASIIGAKTKKILHMGVKNKYCFLCARGRKEEDHDCFRNWSKTSTAMESAIVGEGFKNSITRHNLIYGKLIGDGDSSVYKHLVEIAPYGPSFYIKKIECRNHLLRNFINKLSDLSKDTKYSKPHREYVSNPSMLGRFRNAVIRAIAYRKSENNALDDKIDNLKKDILNSPYHIFGRHVHCKDYFCKGSDENKDDLVDIYTQNGILGGINTIIQRLADHASSLLYDTDNNPAETYNSIIAKLVGGKRINFSLKNSYQLRCELAAISYNCKQRNLLGVLHKQLCGRPPGHYTQIFLDAQLHRYNNRSRKHHIKKRAFQTADQHYGMVDEIAIPDLSLEEYELKSAQFLKDLKNLNRRDVERDTINQSKSDLWIIERKKRITASNFGKVCKLRKTTSTAKTVTHLLYSSFRGNKYTQFGLESEVNAIEHFERLYQVKVTRCGLIVDEEKPYLACSPDGLVGEDSIVEIKSSLKSGDHDPVEACMLKLIDYCVLDEENNRIMLKRSHNYYYQLQGIMHITKRSNCYFIVYTTAGIHVEEIRRDDIFWTQHMEKKLQEFYMQSLLPELVDSRRCRNMDIRTVHMVN</sequence>
<proteinExistence type="predicted"/>
<feature type="domain" description="YqaJ viral recombinase" evidence="1">
    <location>
        <begin position="632"/>
        <end position="779"/>
    </location>
</feature>
<dbReference type="Pfam" id="PF09588">
    <property type="entry name" value="YqaJ"/>
    <property type="match status" value="1"/>
</dbReference>
<dbReference type="InterPro" id="IPR011335">
    <property type="entry name" value="Restrct_endonuc-II-like"/>
</dbReference>
<protein>
    <submittedName>
        <fullName evidence="3">Uncharacterized protein</fullName>
    </submittedName>
</protein>
<dbReference type="PANTHER" id="PTHR46609">
    <property type="entry name" value="EXONUCLEASE, PHAGE-TYPE/RECB, C-TERMINAL DOMAIN-CONTAINING PROTEIN"/>
    <property type="match status" value="1"/>
</dbReference>
<dbReference type="GeneID" id="116175825"/>
<dbReference type="SUPFAM" id="SSF52980">
    <property type="entry name" value="Restriction endonuclease-like"/>
    <property type="match status" value="1"/>
</dbReference>
<dbReference type="KEGG" id="ppyr:116171438"/>
<dbReference type="InterPro" id="IPR019080">
    <property type="entry name" value="YqaJ_viral_recombinase"/>
</dbReference>
<dbReference type="KEGG" id="ppyr:116176818"/>
<name>A0A1Y1LRA4_PHOPY</name>
<dbReference type="KEGG" id="ppyr:116165983"/>
<dbReference type="Gene3D" id="3.90.320.10">
    <property type="match status" value="1"/>
</dbReference>
<dbReference type="KEGG" id="ppyr:116163663"/>
<dbReference type="EMBL" id="GEZM01049010">
    <property type="protein sequence ID" value="JAV76182.1"/>
    <property type="molecule type" value="Transcribed_RNA"/>
</dbReference>
<reference evidence="3" key="1">
    <citation type="journal article" date="2016" name="Sci. Rep.">
        <title>Molecular characterization of firefly nuptial gifts: a multi-omics approach sheds light on postcopulatory sexual selection.</title>
        <authorList>
            <person name="Al-Wathiqui N."/>
            <person name="Fallon T.R."/>
            <person name="South A."/>
            <person name="Weng J.K."/>
            <person name="Lewis S.M."/>
        </authorList>
    </citation>
    <scope>NUCLEOTIDE SEQUENCE</scope>
</reference>
<feature type="domain" description="Mutator-like transposase" evidence="2">
    <location>
        <begin position="98"/>
        <end position="447"/>
    </location>
</feature>
<evidence type="ECO:0000259" key="1">
    <source>
        <dbReference type="Pfam" id="PF09588"/>
    </source>
</evidence>
<dbReference type="Pfam" id="PF20700">
    <property type="entry name" value="Mutator"/>
    <property type="match status" value="1"/>
</dbReference>
<dbReference type="RefSeq" id="XP_031351462.1">
    <property type="nucleotide sequence ID" value="XM_031495602.1"/>
</dbReference>
<dbReference type="RefSeq" id="XP_031350002.1">
    <property type="nucleotide sequence ID" value="XM_031494142.1"/>
</dbReference>
<dbReference type="OrthoDB" id="8194943at2759"/>
<dbReference type="KEGG" id="ppyr:116175825"/>
<dbReference type="KEGG" id="ppyr:116166014"/>
<organism evidence="3">
    <name type="scientific">Photinus pyralis</name>
    <name type="common">Common eastern firefly</name>
    <name type="synonym">Lampyris pyralis</name>
    <dbReference type="NCBI Taxonomy" id="7054"/>
    <lineage>
        <taxon>Eukaryota</taxon>
        <taxon>Metazoa</taxon>
        <taxon>Ecdysozoa</taxon>
        <taxon>Arthropoda</taxon>
        <taxon>Hexapoda</taxon>
        <taxon>Insecta</taxon>
        <taxon>Pterygota</taxon>
        <taxon>Neoptera</taxon>
        <taxon>Endopterygota</taxon>
        <taxon>Coleoptera</taxon>
        <taxon>Polyphaga</taxon>
        <taxon>Elateriformia</taxon>
        <taxon>Elateroidea</taxon>
        <taxon>Lampyridae</taxon>
        <taxon>Lampyrinae</taxon>
        <taxon>Photinus</taxon>
    </lineage>
</organism>
<evidence type="ECO:0000313" key="3">
    <source>
        <dbReference type="EMBL" id="JAV76182.1"/>
    </source>
</evidence>
<dbReference type="RefSeq" id="XP_031336684.1">
    <property type="nucleotide sequence ID" value="XM_031480824.1"/>
</dbReference>
<dbReference type="AlphaFoldDB" id="A0A1Y1LRA4"/>
<dbReference type="InterPro" id="IPR051703">
    <property type="entry name" value="NF-kappa-B_Signaling_Reg"/>
</dbReference>
<dbReference type="GO" id="GO:0006281">
    <property type="term" value="P:DNA repair"/>
    <property type="evidence" value="ECO:0007669"/>
    <property type="project" value="UniProtKB-ARBA"/>
</dbReference>